<dbReference type="InterPro" id="IPR010708">
    <property type="entry name" value="5'(3')-deoxyribonucleotidase"/>
</dbReference>
<dbReference type="AlphaFoldDB" id="A0A917H5V2"/>
<name>A0A917H5V2_9MICC</name>
<dbReference type="PANTHER" id="PTHR16504">
    <property type="entry name" value="5'(3')-DEOXYRIBONUCLEOTIDASE"/>
    <property type="match status" value="1"/>
</dbReference>
<keyword evidence="4" id="KW-1185">Reference proteome</keyword>
<dbReference type="Gene3D" id="3.40.50.1000">
    <property type="entry name" value="HAD superfamily/HAD-like"/>
    <property type="match status" value="1"/>
</dbReference>
<dbReference type="PANTHER" id="PTHR16504:SF4">
    <property type="entry name" value="5'(3')-DEOXYRIBONUCLEOTIDASE"/>
    <property type="match status" value="1"/>
</dbReference>
<dbReference type="SUPFAM" id="SSF56784">
    <property type="entry name" value="HAD-like"/>
    <property type="match status" value="1"/>
</dbReference>
<comment type="caution">
    <text evidence="3">The sequence shown here is derived from an EMBL/GenBank/DDBJ whole genome shotgun (WGS) entry which is preliminary data.</text>
</comment>
<evidence type="ECO:0000256" key="1">
    <source>
        <dbReference type="ARBA" id="ARBA00009589"/>
    </source>
</evidence>
<sequence>MSSSIAPAAATPRQRITMPSTAKLSSSALAQAVTTIDGRPIVLCDIDGVKAKWLPGVIRLTQRIAAERGVPNPLTLEHPTWDMLTYDEDANEIIREAMCHPELYGSLEPEDGSVEALHTMQAEIGEVFLASTAMPSNPTAHSAKAEWVGRVYGTQWADRLILTADKTALRGVVLIDDKPEITGVMRPLWEHIVFHRRYNAETAGVRIHDWSEESLETIAATVERRLHELAG</sequence>
<dbReference type="GO" id="GO:0009223">
    <property type="term" value="P:pyrimidine deoxyribonucleotide catabolic process"/>
    <property type="evidence" value="ECO:0007669"/>
    <property type="project" value="TreeGrafter"/>
</dbReference>
<comment type="similarity">
    <text evidence="1">Belongs to the 5'(3')-deoxyribonucleotidase family.</text>
</comment>
<evidence type="ECO:0000313" key="4">
    <source>
        <dbReference type="Proteomes" id="UP000638848"/>
    </source>
</evidence>
<accession>A0A917H5V2</accession>
<reference evidence="3" key="2">
    <citation type="submission" date="2020-09" db="EMBL/GenBank/DDBJ databases">
        <authorList>
            <person name="Sun Q."/>
            <person name="Zhou Y."/>
        </authorList>
    </citation>
    <scope>NUCLEOTIDE SEQUENCE</scope>
    <source>
        <strain evidence="3">CGMCC 1.12187</strain>
    </source>
</reference>
<reference evidence="3" key="1">
    <citation type="journal article" date="2014" name="Int. J. Syst. Evol. Microbiol.">
        <title>Complete genome sequence of Corynebacterium casei LMG S-19264T (=DSM 44701T), isolated from a smear-ripened cheese.</title>
        <authorList>
            <consortium name="US DOE Joint Genome Institute (JGI-PGF)"/>
            <person name="Walter F."/>
            <person name="Albersmeier A."/>
            <person name="Kalinowski J."/>
            <person name="Ruckert C."/>
        </authorList>
    </citation>
    <scope>NUCLEOTIDE SEQUENCE</scope>
    <source>
        <strain evidence="3">CGMCC 1.12187</strain>
    </source>
</reference>
<organism evidence="3 4">
    <name type="scientific">Kocuria dechangensis</name>
    <dbReference type="NCBI Taxonomy" id="1176249"/>
    <lineage>
        <taxon>Bacteria</taxon>
        <taxon>Bacillati</taxon>
        <taxon>Actinomycetota</taxon>
        <taxon>Actinomycetes</taxon>
        <taxon>Micrococcales</taxon>
        <taxon>Micrococcaceae</taxon>
        <taxon>Kocuria</taxon>
    </lineage>
</organism>
<dbReference type="GO" id="GO:0008253">
    <property type="term" value="F:5'-nucleotidase activity"/>
    <property type="evidence" value="ECO:0007669"/>
    <property type="project" value="InterPro"/>
</dbReference>
<dbReference type="RefSeq" id="WP_188539779.1">
    <property type="nucleotide sequence ID" value="NZ_BMEQ01000031.1"/>
</dbReference>
<dbReference type="InterPro" id="IPR036412">
    <property type="entry name" value="HAD-like_sf"/>
</dbReference>
<feature type="active site" description="Proton donor" evidence="2">
    <location>
        <position position="47"/>
    </location>
</feature>
<gene>
    <name evidence="3" type="ORF">GCM10011374_36260</name>
</gene>
<evidence type="ECO:0000313" key="3">
    <source>
        <dbReference type="EMBL" id="GGG68621.1"/>
    </source>
</evidence>
<dbReference type="Proteomes" id="UP000638848">
    <property type="component" value="Unassembled WGS sequence"/>
</dbReference>
<dbReference type="EMBL" id="BMEQ01000031">
    <property type="protein sequence ID" value="GGG68621.1"/>
    <property type="molecule type" value="Genomic_DNA"/>
</dbReference>
<dbReference type="InterPro" id="IPR023214">
    <property type="entry name" value="HAD_sf"/>
</dbReference>
<dbReference type="Pfam" id="PF06941">
    <property type="entry name" value="NT5C"/>
    <property type="match status" value="1"/>
</dbReference>
<evidence type="ECO:0000256" key="2">
    <source>
        <dbReference type="PIRSR" id="PIRSR610708-1"/>
    </source>
</evidence>
<dbReference type="Gene3D" id="1.10.40.40">
    <property type="entry name" value="Deoxyribonucleotidase, domain 2"/>
    <property type="match status" value="1"/>
</dbReference>
<proteinExistence type="inferred from homology"/>
<protein>
    <submittedName>
        <fullName evidence="3">Uncharacterized protein</fullName>
    </submittedName>
</protein>
<feature type="active site" description="Nucleophile" evidence="2">
    <location>
        <position position="45"/>
    </location>
</feature>